<dbReference type="KEGG" id="vpo:Kpol_322p5"/>
<dbReference type="GO" id="GO:0050295">
    <property type="term" value="F:steryl-beta-glucosidase activity"/>
    <property type="evidence" value="ECO:0007669"/>
    <property type="project" value="EnsemblFungi"/>
</dbReference>
<accession>A7TSX9</accession>
<dbReference type="Pfam" id="PF00150">
    <property type="entry name" value="Cellulase"/>
    <property type="match status" value="1"/>
</dbReference>
<keyword evidence="2" id="KW-0378">Hydrolase</keyword>
<evidence type="ECO:0008006" key="8">
    <source>
        <dbReference type="Google" id="ProtNLM"/>
    </source>
</evidence>
<dbReference type="InParanoid" id="A7TSX9"/>
<dbReference type="GO" id="GO:1904462">
    <property type="term" value="P:ergosteryl 3-beta-D-glucoside catabolic process"/>
    <property type="evidence" value="ECO:0007669"/>
    <property type="project" value="EnsemblFungi"/>
</dbReference>
<name>A7TSX9_VANPO</name>
<dbReference type="Gene3D" id="3.20.20.80">
    <property type="entry name" value="Glycosidases"/>
    <property type="match status" value="2"/>
</dbReference>
<evidence type="ECO:0000256" key="2">
    <source>
        <dbReference type="ARBA" id="ARBA00022801"/>
    </source>
</evidence>
<dbReference type="Pfam" id="PF18564">
    <property type="entry name" value="Glyco_hydro_5_C"/>
    <property type="match status" value="1"/>
</dbReference>
<dbReference type="STRING" id="436907.A7TSX9"/>
<evidence type="ECO:0000313" key="7">
    <source>
        <dbReference type="Proteomes" id="UP000000267"/>
    </source>
</evidence>
<gene>
    <name evidence="6" type="ORF">Kpol_322p5</name>
</gene>
<protein>
    <recommendedName>
        <fullName evidence="8">Glycoside hydrolase family 5 domain-containing protein</fullName>
    </recommendedName>
</protein>
<dbReference type="InterPro" id="IPR013780">
    <property type="entry name" value="Glyco_hydro_b"/>
</dbReference>
<dbReference type="InterPro" id="IPR001547">
    <property type="entry name" value="Glyco_hydro_5"/>
</dbReference>
<comment type="similarity">
    <text evidence="1">Belongs to the glycosyl hydrolase 5 (cellulase A) family.</text>
</comment>
<evidence type="ECO:0000259" key="5">
    <source>
        <dbReference type="Pfam" id="PF18564"/>
    </source>
</evidence>
<dbReference type="Proteomes" id="UP000000267">
    <property type="component" value="Unassembled WGS sequence"/>
</dbReference>
<feature type="domain" description="Glycoside hydrolase family 5 C-terminal" evidence="5">
    <location>
        <begin position="651"/>
        <end position="734"/>
    </location>
</feature>
<evidence type="ECO:0000256" key="3">
    <source>
        <dbReference type="ARBA" id="ARBA00023295"/>
    </source>
</evidence>
<dbReference type="PANTHER" id="PTHR31308:SF5">
    <property type="entry name" value="ERGOSTERYL-BETA-GLUCOSIDASE"/>
    <property type="match status" value="1"/>
</dbReference>
<dbReference type="InterPro" id="IPR018087">
    <property type="entry name" value="Glyco_hydro_5_CS"/>
</dbReference>
<keyword evidence="3" id="KW-0326">Glycosidase</keyword>
<evidence type="ECO:0000259" key="4">
    <source>
        <dbReference type="Pfam" id="PF00150"/>
    </source>
</evidence>
<dbReference type="AlphaFoldDB" id="A7TSX9"/>
<dbReference type="OMA" id="AACRYFA"/>
<dbReference type="eggNOG" id="ENOG502QPU8">
    <property type="taxonomic scope" value="Eukaryota"/>
</dbReference>
<evidence type="ECO:0000313" key="6">
    <source>
        <dbReference type="EMBL" id="EDO14628.1"/>
    </source>
</evidence>
<reference evidence="6 7" key="1">
    <citation type="journal article" date="2007" name="Proc. Natl. Acad. Sci. U.S.A.">
        <title>Independent sorting-out of thousands of duplicated gene pairs in two yeast species descended from a whole-genome duplication.</title>
        <authorList>
            <person name="Scannell D.R."/>
            <person name="Frank A.C."/>
            <person name="Conant G.C."/>
            <person name="Byrne K.P."/>
            <person name="Woolfit M."/>
            <person name="Wolfe K.H."/>
        </authorList>
    </citation>
    <scope>NUCLEOTIDE SEQUENCE [LARGE SCALE GENOMIC DNA]</scope>
    <source>
        <strain evidence="7">ATCC 22028 / DSM 70294 / BCRC 21397 / CBS 2163 / NBRC 10782 / NRRL Y-8283 / UCD 57-17</strain>
    </source>
</reference>
<dbReference type="HOGENOM" id="CLU_009024_0_1_1"/>
<keyword evidence="7" id="KW-1185">Reference proteome</keyword>
<dbReference type="GO" id="GO:0005829">
    <property type="term" value="C:cytosol"/>
    <property type="evidence" value="ECO:0007669"/>
    <property type="project" value="EnsemblFungi"/>
</dbReference>
<feature type="domain" description="Glycoside hydrolase family 5" evidence="4">
    <location>
        <begin position="72"/>
        <end position="137"/>
    </location>
</feature>
<evidence type="ECO:0000256" key="1">
    <source>
        <dbReference type="ARBA" id="ARBA00005641"/>
    </source>
</evidence>
<dbReference type="InterPro" id="IPR052066">
    <property type="entry name" value="Glycosphingolipid_Hydrolases"/>
</dbReference>
<dbReference type="SUPFAM" id="SSF51445">
    <property type="entry name" value="(Trans)glycosidases"/>
    <property type="match status" value="1"/>
</dbReference>
<dbReference type="PhylomeDB" id="A7TSX9"/>
<dbReference type="InterPro" id="IPR017853">
    <property type="entry name" value="GH"/>
</dbReference>
<dbReference type="OrthoDB" id="9971853at2759"/>
<dbReference type="FunCoup" id="A7TSX9">
    <property type="interactions" value="40"/>
</dbReference>
<dbReference type="PANTHER" id="PTHR31308">
    <property type="match status" value="1"/>
</dbReference>
<dbReference type="RefSeq" id="XP_001642486.1">
    <property type="nucleotide sequence ID" value="XM_001642436.1"/>
</dbReference>
<dbReference type="GeneID" id="5542647"/>
<dbReference type="PROSITE" id="PS00659">
    <property type="entry name" value="GLYCOSYL_HYDROL_F5"/>
    <property type="match status" value="1"/>
</dbReference>
<sequence>MPEKIYISSTGEFCDTHGNIIQLRGVNLDPSVKIPSSPFQATHLPINNEFSTSFYNPTKPLSFINHPLPLNNVEDHINRIKSLGYNTIRLPIPWEAIEHEGPGIYDYKYMDYIIDLLKIINNLGGIYVYIDPHQDVWSRFCGGSGAPLWTLYCAGLNPKHFKSTEAAILHNHYIDSRDGKERNDKKYPKMLWPSNYTKLACQTMFTLFFAGKTLAPKCIINGMNIQDYLQGKFVDAFMELYDRISLKGDELLANNCIIGFESINEPNPGFIGEKNLNIIPKDRYFKMGSTPTGFQSLILGEGMATIVDVYNLTLLGPQKKGTKKIDPKGVKAWLSQIDRTLIDKKFNWVRGAEWVPSRCIWRIHKVWDILPNGMPILLKPNYFSNATMENNNTIEMDETYFINNQFLEYYRLFHSEMRKRNKELLLFLQPPVLKQPPKIINSDLVDSRTVYACHFYDGMSLMFKTWNRRYNADTFGIMRHKYMSPILALVFGESNIRKSIRRQLKEMKDESKKFLGPSVPVFLTEIGMPFDMDNRKAYKDGCYTTQTAALDALQFALEGNNLSYSIWCYCHQNSHDWGDNWNNEDFSIWSNDDLHRGCVKATSEYHQTHFTNECIMIPISPGTGDIHQCLQDAKELKFDYNGFRAIDAILRPYPLKINGEFVDAEFNFDNKTYVLKIIGSDKKITSKPSKIFLPHYHFPLRDVTIHSSSGKFSFDPKHQILKWYHDQGQQKLEISMDKSKFNNNEETKISTSIRNDNIVGCTIT</sequence>
<organism evidence="7">
    <name type="scientific">Vanderwaltozyma polyspora (strain ATCC 22028 / DSM 70294 / BCRC 21397 / CBS 2163 / NBRC 10782 / NRRL Y-8283 / UCD 57-17)</name>
    <name type="common">Kluyveromyces polysporus</name>
    <dbReference type="NCBI Taxonomy" id="436907"/>
    <lineage>
        <taxon>Eukaryota</taxon>
        <taxon>Fungi</taxon>
        <taxon>Dikarya</taxon>
        <taxon>Ascomycota</taxon>
        <taxon>Saccharomycotina</taxon>
        <taxon>Saccharomycetes</taxon>
        <taxon>Saccharomycetales</taxon>
        <taxon>Saccharomycetaceae</taxon>
        <taxon>Vanderwaltozyma</taxon>
    </lineage>
</organism>
<dbReference type="EMBL" id="DS480529">
    <property type="protein sequence ID" value="EDO14628.1"/>
    <property type="molecule type" value="Genomic_DNA"/>
</dbReference>
<dbReference type="FunFam" id="3.20.20.80:FF:000174">
    <property type="entry name" value="YIR007W-like protein"/>
    <property type="match status" value="1"/>
</dbReference>
<dbReference type="GO" id="GO:0000272">
    <property type="term" value="P:polysaccharide catabolic process"/>
    <property type="evidence" value="ECO:0007669"/>
    <property type="project" value="InterPro"/>
</dbReference>
<dbReference type="InterPro" id="IPR041036">
    <property type="entry name" value="GH5_C"/>
</dbReference>
<dbReference type="Gene3D" id="2.60.40.1180">
    <property type="entry name" value="Golgi alpha-mannosidase II"/>
    <property type="match status" value="1"/>
</dbReference>
<proteinExistence type="inferred from homology"/>